<feature type="transmembrane region" description="Helical" evidence="7">
    <location>
        <begin position="350"/>
        <end position="374"/>
    </location>
</feature>
<dbReference type="GO" id="GO:0015293">
    <property type="term" value="F:symporter activity"/>
    <property type="evidence" value="ECO:0007669"/>
    <property type="project" value="InterPro"/>
</dbReference>
<comment type="caution">
    <text evidence="8">The sequence shown here is derived from an EMBL/GenBank/DDBJ whole genome shotgun (WGS) entry which is preliminary data.</text>
</comment>
<feature type="transmembrane region" description="Helical" evidence="7">
    <location>
        <begin position="428"/>
        <end position="452"/>
    </location>
</feature>
<feature type="transmembrane region" description="Helical" evidence="7">
    <location>
        <begin position="187"/>
        <end position="206"/>
    </location>
</feature>
<organism evidence="8 9">
    <name type="scientific">Candidatus Allocopromorpha excrementigallinarum</name>
    <dbReference type="NCBI Taxonomy" id="2840742"/>
    <lineage>
        <taxon>Bacteria</taxon>
        <taxon>Bacillati</taxon>
        <taxon>Bacillota</taxon>
        <taxon>Clostridia</taxon>
        <taxon>Eubacteriales</taxon>
        <taxon>Eubacteriaceae</taxon>
        <taxon>Eubacteriaceae incertae sedis</taxon>
        <taxon>Candidatus Allocopromorpha</taxon>
    </lineage>
</organism>
<protein>
    <submittedName>
        <fullName evidence="8">MFS transporter</fullName>
    </submittedName>
</protein>
<evidence type="ECO:0000256" key="5">
    <source>
        <dbReference type="ARBA" id="ARBA00022989"/>
    </source>
</evidence>
<keyword evidence="6 7" id="KW-0472">Membrane</keyword>
<feature type="transmembrane region" description="Helical" evidence="7">
    <location>
        <begin position="42"/>
        <end position="63"/>
    </location>
</feature>
<dbReference type="Pfam" id="PF13347">
    <property type="entry name" value="MFS_2"/>
    <property type="match status" value="1"/>
</dbReference>
<feature type="transmembrane region" description="Helical" evidence="7">
    <location>
        <begin position="84"/>
        <end position="106"/>
    </location>
</feature>
<evidence type="ECO:0000256" key="3">
    <source>
        <dbReference type="ARBA" id="ARBA00022475"/>
    </source>
</evidence>
<dbReference type="GO" id="GO:0008643">
    <property type="term" value="P:carbohydrate transport"/>
    <property type="evidence" value="ECO:0007669"/>
    <property type="project" value="InterPro"/>
</dbReference>
<proteinExistence type="predicted"/>
<sequence length="482" mass="53451">MGEAKTKLHKIKVYLSYASGQIQDGIPYNFINYYLLMFMTDMAGLSPALAGTVLFIAVIWDAVTDPTVGYISDNLKSRKGRRRPFLIGSMVPLLICMLLLFAPFNIPDSFKFIYYLIVTLMFWTANTCYSIPFNSFGAEIVTDTNERNNMKTICGFFLYFGVWLATAGPQFVQSITGQMGISEKTGWFYAALFMGLIGCISAAVCWRATKGMEVLPAEADSREAEGEEKKGVKKAVKGIYDTYKILLKTRSVRIICLMALAYNTFFAIKATGFVYLMDNNLTLDAAMQALFWTLAAVLNYITLPILNIISNKISKRATFILMWALMIGFAAVFAIVQITSFGVLIGYQVIYAFANVCFWIIGYSLAYDCVEVVEFQHGENMSGSIIGLFTFCQKLGYAIGGWVAGMGLAVIGYNAALEVQSAQVQVGINTLLTAVPGVFLLIGLILMIRFPINRVKHGRLLKALAKKKNGEEYSTEGFDDIF</sequence>
<reference evidence="8" key="1">
    <citation type="submission" date="2020-10" db="EMBL/GenBank/DDBJ databases">
        <authorList>
            <person name="Gilroy R."/>
        </authorList>
    </citation>
    <scope>NUCLEOTIDE SEQUENCE</scope>
    <source>
        <strain evidence="8">ChiHcec3-6078</strain>
    </source>
</reference>
<feature type="transmembrane region" description="Helical" evidence="7">
    <location>
        <begin position="112"/>
        <end position="132"/>
    </location>
</feature>
<evidence type="ECO:0000256" key="4">
    <source>
        <dbReference type="ARBA" id="ARBA00022692"/>
    </source>
</evidence>
<comment type="subcellular location">
    <subcellularLocation>
        <location evidence="1">Cell membrane</location>
        <topology evidence="1">Multi-pass membrane protein</topology>
    </subcellularLocation>
</comment>
<dbReference type="Proteomes" id="UP000824090">
    <property type="component" value="Unassembled WGS sequence"/>
</dbReference>
<feature type="transmembrane region" description="Helical" evidence="7">
    <location>
        <begin position="395"/>
        <end position="416"/>
    </location>
</feature>
<dbReference type="PANTHER" id="PTHR11328:SF24">
    <property type="entry name" value="MAJOR FACILITATOR SUPERFAMILY (MFS) PROFILE DOMAIN-CONTAINING PROTEIN"/>
    <property type="match status" value="1"/>
</dbReference>
<dbReference type="PANTHER" id="PTHR11328">
    <property type="entry name" value="MAJOR FACILITATOR SUPERFAMILY DOMAIN-CONTAINING PROTEIN"/>
    <property type="match status" value="1"/>
</dbReference>
<dbReference type="Gene3D" id="1.20.1250.20">
    <property type="entry name" value="MFS general substrate transporter like domains"/>
    <property type="match status" value="1"/>
</dbReference>
<dbReference type="GO" id="GO:0006814">
    <property type="term" value="P:sodium ion transport"/>
    <property type="evidence" value="ECO:0007669"/>
    <property type="project" value="InterPro"/>
</dbReference>
<evidence type="ECO:0000313" key="9">
    <source>
        <dbReference type="Proteomes" id="UP000824090"/>
    </source>
</evidence>
<reference evidence="8" key="2">
    <citation type="journal article" date="2021" name="PeerJ">
        <title>Extensive microbial diversity within the chicken gut microbiome revealed by metagenomics and culture.</title>
        <authorList>
            <person name="Gilroy R."/>
            <person name="Ravi A."/>
            <person name="Getino M."/>
            <person name="Pursley I."/>
            <person name="Horton D.L."/>
            <person name="Alikhan N.F."/>
            <person name="Baker D."/>
            <person name="Gharbi K."/>
            <person name="Hall N."/>
            <person name="Watson M."/>
            <person name="Adriaenssens E.M."/>
            <person name="Foster-Nyarko E."/>
            <person name="Jarju S."/>
            <person name="Secka A."/>
            <person name="Antonio M."/>
            <person name="Oren A."/>
            <person name="Chaudhuri R.R."/>
            <person name="La Ragione R."/>
            <person name="Hildebrand F."/>
            <person name="Pallen M.J."/>
        </authorList>
    </citation>
    <scope>NUCLEOTIDE SEQUENCE</scope>
    <source>
        <strain evidence="8">ChiHcec3-6078</strain>
    </source>
</reference>
<keyword evidence="3" id="KW-1003">Cell membrane</keyword>
<evidence type="ECO:0000313" key="8">
    <source>
        <dbReference type="EMBL" id="HIU26669.1"/>
    </source>
</evidence>
<keyword evidence="2" id="KW-0813">Transport</keyword>
<feature type="transmembrane region" description="Helical" evidence="7">
    <location>
        <begin position="289"/>
        <end position="309"/>
    </location>
</feature>
<feature type="transmembrane region" description="Helical" evidence="7">
    <location>
        <begin position="153"/>
        <end position="172"/>
    </location>
</feature>
<dbReference type="SUPFAM" id="SSF103473">
    <property type="entry name" value="MFS general substrate transporter"/>
    <property type="match status" value="1"/>
</dbReference>
<keyword evidence="4 7" id="KW-0812">Transmembrane</keyword>
<dbReference type="AlphaFoldDB" id="A0A9D1I2B8"/>
<keyword evidence="5 7" id="KW-1133">Transmembrane helix</keyword>
<name>A0A9D1I2B8_9FIRM</name>
<dbReference type="InterPro" id="IPR039672">
    <property type="entry name" value="MFS_2"/>
</dbReference>
<evidence type="ECO:0000256" key="2">
    <source>
        <dbReference type="ARBA" id="ARBA00022448"/>
    </source>
</evidence>
<gene>
    <name evidence="8" type="ORF">IAC50_09275</name>
</gene>
<dbReference type="InterPro" id="IPR036259">
    <property type="entry name" value="MFS_trans_sf"/>
</dbReference>
<evidence type="ECO:0000256" key="6">
    <source>
        <dbReference type="ARBA" id="ARBA00023136"/>
    </source>
</evidence>
<evidence type="ECO:0000256" key="7">
    <source>
        <dbReference type="SAM" id="Phobius"/>
    </source>
</evidence>
<evidence type="ECO:0000256" key="1">
    <source>
        <dbReference type="ARBA" id="ARBA00004651"/>
    </source>
</evidence>
<dbReference type="PROSITE" id="PS00872">
    <property type="entry name" value="NA_GALACTOSIDE_SYMP"/>
    <property type="match status" value="1"/>
</dbReference>
<dbReference type="EMBL" id="DVMP01000163">
    <property type="protein sequence ID" value="HIU26669.1"/>
    <property type="molecule type" value="Genomic_DNA"/>
</dbReference>
<dbReference type="GO" id="GO:0005886">
    <property type="term" value="C:plasma membrane"/>
    <property type="evidence" value="ECO:0007669"/>
    <property type="project" value="UniProtKB-SubCell"/>
</dbReference>
<dbReference type="InterPro" id="IPR018043">
    <property type="entry name" value="Na/Gal_symport_CS"/>
</dbReference>
<feature type="transmembrane region" description="Helical" evidence="7">
    <location>
        <begin position="254"/>
        <end position="277"/>
    </location>
</feature>
<accession>A0A9D1I2B8</accession>
<feature type="transmembrane region" description="Helical" evidence="7">
    <location>
        <begin position="321"/>
        <end position="344"/>
    </location>
</feature>